<accession>A0ABW1R8S7</accession>
<dbReference type="EMBL" id="JBHSSL010000015">
    <property type="protein sequence ID" value="MFC6169301.1"/>
    <property type="molecule type" value="Genomic_DNA"/>
</dbReference>
<protein>
    <submittedName>
        <fullName evidence="1">Helveticin J family class III bacteriocin</fullName>
    </submittedName>
</protein>
<keyword evidence="2" id="KW-1185">Reference proteome</keyword>
<comment type="caution">
    <text evidence="1">The sequence shown here is derived from an EMBL/GenBank/DDBJ whole genome shotgun (WGS) entry which is preliminary data.</text>
</comment>
<dbReference type="Pfam" id="PF17312">
    <property type="entry name" value="Helveticin_J"/>
    <property type="match status" value="1"/>
</dbReference>
<reference evidence="2" key="1">
    <citation type="journal article" date="2019" name="Int. J. Syst. Evol. Microbiol.">
        <title>The Global Catalogue of Microorganisms (GCM) 10K type strain sequencing project: providing services to taxonomists for standard genome sequencing and annotation.</title>
        <authorList>
            <consortium name="The Broad Institute Genomics Platform"/>
            <consortium name="The Broad Institute Genome Sequencing Center for Infectious Disease"/>
            <person name="Wu L."/>
            <person name="Ma J."/>
        </authorList>
    </citation>
    <scope>NUCLEOTIDE SEQUENCE [LARGE SCALE GENOMIC DNA]</scope>
    <source>
        <strain evidence="2">CCM 8904</strain>
    </source>
</reference>
<dbReference type="Proteomes" id="UP001596289">
    <property type="component" value="Unassembled WGS sequence"/>
</dbReference>
<organism evidence="1 2">
    <name type="scientific">Loigolactobacillus jiayinensis</name>
    <dbReference type="NCBI Taxonomy" id="2486016"/>
    <lineage>
        <taxon>Bacteria</taxon>
        <taxon>Bacillati</taxon>
        <taxon>Bacillota</taxon>
        <taxon>Bacilli</taxon>
        <taxon>Lactobacillales</taxon>
        <taxon>Lactobacillaceae</taxon>
        <taxon>Loigolactobacillus</taxon>
    </lineage>
</organism>
<proteinExistence type="predicted"/>
<sequence>MTLAIACEGFLTLQGLPLPNVVQTVHVSGDYIYACQYTDRWRDARQVITKCRIEGPVATAESSMTLHFFGHGQTLQWFQHREQDYFWVVCQASKRWWQSRQINWGVQIGRLQYQANQRVCGTTRLPRLTQLNAANQTGHALGQILRCEAALASDGQLLLWTKNQAGSAQFAQYNAAKLNMLLDQQRVVACSDPAVVAACTGSYAKSAGNWVPYNSYQGLALAADQTLYVSSGGIGQIPYISAGNWHQGWLPAFELHHPDLTARFADQEIEGLQVCADQLYVTVTFHANQLSGKAIEHVIYRVSRHAFTSSMINLT</sequence>
<gene>
    <name evidence="1" type="ORF">ACFQGP_01700</name>
</gene>
<dbReference type="RefSeq" id="WP_125554057.1">
    <property type="nucleotide sequence ID" value="NZ_JBHSSL010000015.1"/>
</dbReference>
<dbReference type="InterPro" id="IPR035280">
    <property type="entry name" value="Helveticin_J"/>
</dbReference>
<evidence type="ECO:0000313" key="1">
    <source>
        <dbReference type="EMBL" id="MFC6169301.1"/>
    </source>
</evidence>
<evidence type="ECO:0000313" key="2">
    <source>
        <dbReference type="Proteomes" id="UP001596289"/>
    </source>
</evidence>
<name>A0ABW1R8S7_9LACO</name>